<feature type="region of interest" description="Disordered" evidence="8">
    <location>
        <begin position="23"/>
        <end position="55"/>
    </location>
</feature>
<dbReference type="GO" id="GO:0000398">
    <property type="term" value="P:mRNA splicing, via spliceosome"/>
    <property type="evidence" value="ECO:0007669"/>
    <property type="project" value="UniProtKB-UniRule"/>
</dbReference>
<dbReference type="PANTHER" id="PTHR13264:SF5">
    <property type="entry name" value="PRE-MRNA-SPLICING FACTOR SYF2"/>
    <property type="match status" value="1"/>
</dbReference>
<dbReference type="InterPro" id="IPR013260">
    <property type="entry name" value="mRNA_splic_SYF2"/>
</dbReference>
<keyword evidence="4 7" id="KW-0747">Spliceosome</keyword>
<dbReference type="PANTHER" id="PTHR13264">
    <property type="entry name" value="GCIP-INTERACTING PROTEIN P29"/>
    <property type="match status" value="1"/>
</dbReference>
<evidence type="ECO:0000256" key="8">
    <source>
        <dbReference type="SAM" id="MobiDB-lite"/>
    </source>
</evidence>
<evidence type="ECO:0000256" key="5">
    <source>
        <dbReference type="ARBA" id="ARBA00023187"/>
    </source>
</evidence>
<keyword evidence="6 7" id="KW-0539">Nucleus</keyword>
<dbReference type="GO" id="GO:0000974">
    <property type="term" value="C:Prp19 complex"/>
    <property type="evidence" value="ECO:0007669"/>
    <property type="project" value="TreeGrafter"/>
</dbReference>
<comment type="subcellular location">
    <subcellularLocation>
        <location evidence="1 7">Nucleus</location>
    </subcellularLocation>
</comment>
<organism evidence="9 10">
    <name type="scientific">Patella caerulea</name>
    <name type="common">Rayed Mediterranean limpet</name>
    <dbReference type="NCBI Taxonomy" id="87958"/>
    <lineage>
        <taxon>Eukaryota</taxon>
        <taxon>Metazoa</taxon>
        <taxon>Spiralia</taxon>
        <taxon>Lophotrochozoa</taxon>
        <taxon>Mollusca</taxon>
        <taxon>Gastropoda</taxon>
        <taxon>Patellogastropoda</taxon>
        <taxon>Patelloidea</taxon>
        <taxon>Patellidae</taxon>
        <taxon>Patella</taxon>
    </lineage>
</organism>
<evidence type="ECO:0000313" key="10">
    <source>
        <dbReference type="Proteomes" id="UP001347796"/>
    </source>
</evidence>
<evidence type="ECO:0000256" key="1">
    <source>
        <dbReference type="ARBA" id="ARBA00004123"/>
    </source>
</evidence>
<comment type="similarity">
    <text evidence="2 7">Belongs to the SYF2 family.</text>
</comment>
<reference evidence="9 10" key="1">
    <citation type="submission" date="2024-01" db="EMBL/GenBank/DDBJ databases">
        <title>The genome of the rayed Mediterranean limpet Patella caerulea (Linnaeus, 1758).</title>
        <authorList>
            <person name="Anh-Thu Weber A."/>
            <person name="Halstead-Nussloch G."/>
        </authorList>
    </citation>
    <scope>NUCLEOTIDE SEQUENCE [LARGE SCALE GENOMIC DNA]</scope>
    <source>
        <strain evidence="9">AATW-2023a</strain>
        <tissue evidence="9">Whole specimen</tissue>
    </source>
</reference>
<dbReference type="GO" id="GO:0071014">
    <property type="term" value="C:post-mRNA release spliceosomal complex"/>
    <property type="evidence" value="ECO:0007669"/>
    <property type="project" value="TreeGrafter"/>
</dbReference>
<comment type="caution">
    <text evidence="9">The sequence shown here is derived from an EMBL/GenBank/DDBJ whole genome shotgun (WGS) entry which is preliminary data.</text>
</comment>
<comment type="function">
    <text evidence="7">Involved in pre-mRNA splicing.</text>
</comment>
<dbReference type="EMBL" id="JAZGQO010000014">
    <property type="protein sequence ID" value="KAK6171245.1"/>
    <property type="molecule type" value="Genomic_DNA"/>
</dbReference>
<keyword evidence="10" id="KW-1185">Reference proteome</keyword>
<gene>
    <name evidence="9" type="ORF">SNE40_019474</name>
</gene>
<evidence type="ECO:0000256" key="7">
    <source>
        <dbReference type="RuleBase" id="RU367148"/>
    </source>
</evidence>
<dbReference type="GO" id="GO:0071013">
    <property type="term" value="C:catalytic step 2 spliceosome"/>
    <property type="evidence" value="ECO:0007669"/>
    <property type="project" value="TreeGrafter"/>
</dbReference>
<dbReference type="Proteomes" id="UP001347796">
    <property type="component" value="Unassembled WGS sequence"/>
</dbReference>
<proteinExistence type="inferred from homology"/>
<evidence type="ECO:0000256" key="4">
    <source>
        <dbReference type="ARBA" id="ARBA00022728"/>
    </source>
</evidence>
<protein>
    <recommendedName>
        <fullName evidence="7">Pre-mRNA-splicing factor SYF2</fullName>
    </recommendedName>
</protein>
<sequence length="265" mass="31361">MPVETENQWKRADNSVLLISERSRLQSSSRKRLSKMASTDVAARPSTSKPSAKDRINRLRELELRMNEARKLNHVEVVAEDERKKRPANFEAKRKRTEWEDEQEKLREDCAKRGEDFDRVKVLDQGADDVERWEKKKKKKNPDNGFSDYEQATHRQYSGLAKKLKPDMNEYGRQKDKLGEDFYASSNTLGLHQQKSSDDAINRMVDDLEKQIDKRTKYSRRRQFDDEADIDYINERNMKFNKKLERFYGDYTSEIKQNLERGTAV</sequence>
<evidence type="ECO:0000256" key="3">
    <source>
        <dbReference type="ARBA" id="ARBA00022664"/>
    </source>
</evidence>
<evidence type="ECO:0000256" key="2">
    <source>
        <dbReference type="ARBA" id="ARBA00010028"/>
    </source>
</evidence>
<keyword evidence="3 7" id="KW-0507">mRNA processing</keyword>
<accession>A0AAN8J740</accession>
<evidence type="ECO:0000256" key="6">
    <source>
        <dbReference type="ARBA" id="ARBA00023242"/>
    </source>
</evidence>
<name>A0AAN8J740_PATCE</name>
<dbReference type="Pfam" id="PF08231">
    <property type="entry name" value="SYF2"/>
    <property type="match status" value="1"/>
</dbReference>
<dbReference type="AlphaFoldDB" id="A0AAN8J740"/>
<evidence type="ECO:0000313" key="9">
    <source>
        <dbReference type="EMBL" id="KAK6171245.1"/>
    </source>
</evidence>
<comment type="subunit">
    <text evidence="7">May be part of a spliceosome complex.</text>
</comment>
<keyword evidence="5 7" id="KW-0508">mRNA splicing</keyword>